<proteinExistence type="predicted"/>
<dbReference type="Proteomes" id="UP000193642">
    <property type="component" value="Unassembled WGS sequence"/>
</dbReference>
<evidence type="ECO:0000313" key="2">
    <source>
        <dbReference type="EMBL" id="ORY20532.1"/>
    </source>
</evidence>
<dbReference type="AlphaFoldDB" id="A0A1Y2ADD8"/>
<dbReference type="EMBL" id="MCGO01000235">
    <property type="protein sequence ID" value="ORY20532.1"/>
    <property type="molecule type" value="Genomic_DNA"/>
</dbReference>
<gene>
    <name evidence="2" type="ORF">BCR33DRAFT_242234</name>
</gene>
<sequence length="122" mass="13646">MSKDARDRSESPPAVNEDDDDVEYRASSSRSKRQRTSTKSYKEVNEDSKNNQKTVLFETYHGYVEDPMDALFVVQGTVFGKLTPFAGTAEEMARIRIRSGTVIVMAENSPFCKTVEGELVGL</sequence>
<dbReference type="OrthoDB" id="5572844at2759"/>
<organism evidence="2 3">
    <name type="scientific">Rhizoclosmatium globosum</name>
    <dbReference type="NCBI Taxonomy" id="329046"/>
    <lineage>
        <taxon>Eukaryota</taxon>
        <taxon>Fungi</taxon>
        <taxon>Fungi incertae sedis</taxon>
        <taxon>Chytridiomycota</taxon>
        <taxon>Chytridiomycota incertae sedis</taxon>
        <taxon>Chytridiomycetes</taxon>
        <taxon>Chytridiales</taxon>
        <taxon>Chytriomycetaceae</taxon>
        <taxon>Rhizoclosmatium</taxon>
    </lineage>
</organism>
<evidence type="ECO:0000256" key="1">
    <source>
        <dbReference type="SAM" id="MobiDB-lite"/>
    </source>
</evidence>
<feature type="region of interest" description="Disordered" evidence="1">
    <location>
        <begin position="1"/>
        <end position="48"/>
    </location>
</feature>
<protein>
    <submittedName>
        <fullName evidence="2">Uncharacterized protein</fullName>
    </submittedName>
</protein>
<name>A0A1Y2ADD8_9FUNG</name>
<reference evidence="2 3" key="1">
    <citation type="submission" date="2016-07" db="EMBL/GenBank/DDBJ databases">
        <title>Pervasive Adenine N6-methylation of Active Genes in Fungi.</title>
        <authorList>
            <consortium name="DOE Joint Genome Institute"/>
            <person name="Mondo S.J."/>
            <person name="Dannebaum R.O."/>
            <person name="Kuo R.C."/>
            <person name="Labutti K."/>
            <person name="Haridas S."/>
            <person name="Kuo A."/>
            <person name="Salamov A."/>
            <person name="Ahrendt S.R."/>
            <person name="Lipzen A."/>
            <person name="Sullivan W."/>
            <person name="Andreopoulos W.B."/>
            <person name="Clum A."/>
            <person name="Lindquist E."/>
            <person name="Daum C."/>
            <person name="Ramamoorthy G.K."/>
            <person name="Gryganskyi A."/>
            <person name="Culley D."/>
            <person name="Magnuson J.K."/>
            <person name="James T.Y."/>
            <person name="O'Malley M.A."/>
            <person name="Stajich J.E."/>
            <person name="Spatafora J.W."/>
            <person name="Visel A."/>
            <person name="Grigoriev I.V."/>
        </authorList>
    </citation>
    <scope>NUCLEOTIDE SEQUENCE [LARGE SCALE GENOMIC DNA]</scope>
    <source>
        <strain evidence="2 3">JEL800</strain>
    </source>
</reference>
<accession>A0A1Y2ADD8</accession>
<comment type="caution">
    <text evidence="2">The sequence shown here is derived from an EMBL/GenBank/DDBJ whole genome shotgun (WGS) entry which is preliminary data.</text>
</comment>
<feature type="compositionally biased region" description="Basic and acidic residues" evidence="1">
    <location>
        <begin position="1"/>
        <end position="10"/>
    </location>
</feature>
<keyword evidence="3" id="KW-1185">Reference proteome</keyword>
<evidence type="ECO:0000313" key="3">
    <source>
        <dbReference type="Proteomes" id="UP000193642"/>
    </source>
</evidence>